<evidence type="ECO:0000256" key="1">
    <source>
        <dbReference type="ARBA" id="ARBA00008558"/>
    </source>
</evidence>
<protein>
    <submittedName>
        <fullName evidence="3">Cellobiose 2-epimerase</fullName>
        <ecNumber evidence="3">5.1.3.11</ecNumber>
    </submittedName>
</protein>
<dbReference type="EC" id="5.1.3.11" evidence="3"/>
<evidence type="ECO:0000313" key="4">
    <source>
        <dbReference type="Proteomes" id="UP000188181"/>
    </source>
</evidence>
<dbReference type="GO" id="GO:0005975">
    <property type="term" value="P:carbohydrate metabolic process"/>
    <property type="evidence" value="ECO:0007669"/>
    <property type="project" value="InterPro"/>
</dbReference>
<dbReference type="EMBL" id="CP019646">
    <property type="protein sequence ID" value="AQQ71753.1"/>
    <property type="molecule type" value="Genomic_DNA"/>
</dbReference>
<dbReference type="Gene3D" id="1.50.10.10">
    <property type="match status" value="1"/>
</dbReference>
<reference evidence="4" key="1">
    <citation type="submission" date="2017-02" db="EMBL/GenBank/DDBJ databases">
        <title>Comparative genomics and description of representatives of a novel lineage of planctomycetes thriving in anoxic sediments.</title>
        <authorList>
            <person name="Spring S."/>
            <person name="Bunk B."/>
            <person name="Sproer C."/>
        </authorList>
    </citation>
    <scope>NUCLEOTIDE SEQUENCE [LARGE SCALE GENOMIC DNA]</scope>
    <source>
        <strain evidence="4">SM-Chi-D1</strain>
    </source>
</reference>
<keyword evidence="4" id="KW-1185">Reference proteome</keyword>
<dbReference type="STRING" id="1851148.SMSP2_02131"/>
<dbReference type="GO" id="GO:0047736">
    <property type="term" value="F:cellobiose epimerase activity"/>
    <property type="evidence" value="ECO:0007669"/>
    <property type="project" value="UniProtKB-EC"/>
</dbReference>
<dbReference type="Pfam" id="PF07221">
    <property type="entry name" value="GlcNAc_2-epim"/>
    <property type="match status" value="1"/>
</dbReference>
<evidence type="ECO:0000256" key="2">
    <source>
        <dbReference type="ARBA" id="ARBA00023235"/>
    </source>
</evidence>
<comment type="similarity">
    <text evidence="1">Belongs to the N-acylglucosamine 2-epimerase family.</text>
</comment>
<proteinExistence type="inferred from homology"/>
<sequence>MNKEYIKTYRDNLVNSVIPFWEKHSPDYQSGGTFTCLDWDGSLFDTKKYIWLQGRSVWMFSRLYNEFDKNDKYLEIAKLGVDFIKKNAIDPKGRYYFSLTREGRPYFYQRKVYGAVFCMLAYLEYGRAAGEERYFQMARDLFWKIKQWVTDASLLDRPVFDGLPKTSSLADVMVLASMAIELQQHEPKDEYLEVINESIKNVWAHYNEDKRVLIENAPLDGSDISDWPEGRFFNPGHSIEVAWFLLHLLRFVDDKKSRDMAFDVLEGSLDFGWDKEYGGIYYFMDLEGRPTIQLESNMKLWWPHTEAIYALNLAYTITGDKKWIDWLRKVHDYSFEHFVDDKFGGWFGYCDRMGNLTHTCKGSAYKGFFHVPRALLMCTQLENGF</sequence>
<evidence type="ECO:0000313" key="3">
    <source>
        <dbReference type="EMBL" id="AQQ71753.1"/>
    </source>
</evidence>
<name>A0A1R7T5T7_9BACT</name>
<dbReference type="OrthoDB" id="5141876at2"/>
<gene>
    <name evidence="3" type="primary">ce</name>
    <name evidence="3" type="ORF">SMSP2_02131</name>
</gene>
<dbReference type="FunFam" id="1.50.10.10:FF:000021">
    <property type="entry name" value="N-acylglucosamine 2-epimerase"/>
    <property type="match status" value="1"/>
</dbReference>
<dbReference type="AlphaFoldDB" id="A0A1R7T5T7"/>
<dbReference type="KEGG" id="pbas:SMSP2_02131"/>
<accession>A0A1R7T5T7</accession>
<dbReference type="RefSeq" id="WP_146683896.1">
    <property type="nucleotide sequence ID" value="NZ_CP019646.1"/>
</dbReference>
<dbReference type="Proteomes" id="UP000188181">
    <property type="component" value="Chromosome"/>
</dbReference>
<dbReference type="PANTHER" id="PTHR15108">
    <property type="entry name" value="N-ACYLGLUCOSAMINE-2-EPIMERASE"/>
    <property type="match status" value="1"/>
</dbReference>
<dbReference type="InterPro" id="IPR010819">
    <property type="entry name" value="AGE/CE"/>
</dbReference>
<organism evidence="3 4">
    <name type="scientific">Limihaloglobus sulfuriphilus</name>
    <dbReference type="NCBI Taxonomy" id="1851148"/>
    <lineage>
        <taxon>Bacteria</taxon>
        <taxon>Pseudomonadati</taxon>
        <taxon>Planctomycetota</taxon>
        <taxon>Phycisphaerae</taxon>
        <taxon>Sedimentisphaerales</taxon>
        <taxon>Sedimentisphaeraceae</taxon>
        <taxon>Limihaloglobus</taxon>
    </lineage>
</organism>
<dbReference type="InterPro" id="IPR012341">
    <property type="entry name" value="6hp_glycosidase-like_sf"/>
</dbReference>
<keyword evidence="2 3" id="KW-0413">Isomerase</keyword>
<dbReference type="InterPro" id="IPR008928">
    <property type="entry name" value="6-hairpin_glycosidase_sf"/>
</dbReference>
<dbReference type="SUPFAM" id="SSF48208">
    <property type="entry name" value="Six-hairpin glycosidases"/>
    <property type="match status" value="1"/>
</dbReference>